<dbReference type="InterPro" id="IPR004568">
    <property type="entry name" value="Ppantetheine-prot_Trfase_dom"/>
</dbReference>
<accession>A0A7V1LKP4</accession>
<gene>
    <name evidence="8" type="ORF">ENJ10_03720</name>
</gene>
<comment type="cofactor">
    <cofactor evidence="1">
        <name>Mg(2+)</name>
        <dbReference type="ChEBI" id="CHEBI:18420"/>
    </cofactor>
</comment>
<dbReference type="Pfam" id="PF01648">
    <property type="entry name" value="ACPS"/>
    <property type="match status" value="1"/>
</dbReference>
<sequence>MKPVMWQHYKEEQPAGNELFIWLLDFEDYPSLSRFEALLSDKEKARAARFYFERDRRAYTITRGYLKERLGDFSGLAPARIEFEYNKQGKPYWAGSPFFFNVSHSGKKGLVAISPLAPVGVDIEHFRKETTTVKIAERFFSNKEVQAFLALNDEQREEGFFNAWTRKEAFIKAAGLGLSMPLHSFDVTLTPGKEARLLDVRHPGYQAGDWLLRALPVSPPYAGAFCIKHRAPRLRLW</sequence>
<dbReference type="PANTHER" id="PTHR12215:SF10">
    <property type="entry name" value="L-AMINOADIPATE-SEMIALDEHYDE DEHYDROGENASE-PHOSPHOPANTETHEINYL TRANSFERASE"/>
    <property type="match status" value="1"/>
</dbReference>
<dbReference type="AlphaFoldDB" id="A0A7V1LKP4"/>
<evidence type="ECO:0000259" key="6">
    <source>
        <dbReference type="Pfam" id="PF01648"/>
    </source>
</evidence>
<evidence type="ECO:0000256" key="2">
    <source>
        <dbReference type="ARBA" id="ARBA00010990"/>
    </source>
</evidence>
<protein>
    <submittedName>
        <fullName evidence="8">4'-phosphopantetheinyl transferase superfamily protein</fullName>
    </submittedName>
</protein>
<dbReference type="InterPro" id="IPR050559">
    <property type="entry name" value="P-Pant_transferase_sf"/>
</dbReference>
<organism evidence="8">
    <name type="scientific">Caldithrix abyssi</name>
    <dbReference type="NCBI Taxonomy" id="187145"/>
    <lineage>
        <taxon>Bacteria</taxon>
        <taxon>Pseudomonadati</taxon>
        <taxon>Calditrichota</taxon>
        <taxon>Calditrichia</taxon>
        <taxon>Calditrichales</taxon>
        <taxon>Calditrichaceae</taxon>
        <taxon>Caldithrix</taxon>
    </lineage>
</organism>
<evidence type="ECO:0000256" key="5">
    <source>
        <dbReference type="ARBA" id="ARBA00022842"/>
    </source>
</evidence>
<dbReference type="InterPro" id="IPR055066">
    <property type="entry name" value="AASDHPPT_N"/>
</dbReference>
<dbReference type="PANTHER" id="PTHR12215">
    <property type="entry name" value="PHOSPHOPANTETHEINE TRANSFERASE"/>
    <property type="match status" value="1"/>
</dbReference>
<dbReference type="Pfam" id="PF22624">
    <property type="entry name" value="AASDHPPT_N"/>
    <property type="match status" value="1"/>
</dbReference>
<name>A0A7V1LKP4_CALAY</name>
<dbReference type="GO" id="GO:0008897">
    <property type="term" value="F:holo-[acyl-carrier-protein] synthase activity"/>
    <property type="evidence" value="ECO:0007669"/>
    <property type="project" value="InterPro"/>
</dbReference>
<dbReference type="InterPro" id="IPR037143">
    <property type="entry name" value="4-PPantetheinyl_Trfase_dom_sf"/>
</dbReference>
<dbReference type="GO" id="GO:0006633">
    <property type="term" value="P:fatty acid biosynthetic process"/>
    <property type="evidence" value="ECO:0007669"/>
    <property type="project" value="InterPro"/>
</dbReference>
<feature type="non-terminal residue" evidence="8">
    <location>
        <position position="237"/>
    </location>
</feature>
<comment type="caution">
    <text evidence="8">The sequence shown here is derived from an EMBL/GenBank/DDBJ whole genome shotgun (WGS) entry which is preliminary data.</text>
</comment>
<feature type="domain" description="4'-phosphopantetheinyl transferase" evidence="6">
    <location>
        <begin position="118"/>
        <end position="210"/>
    </location>
</feature>
<dbReference type="GO" id="GO:0005829">
    <property type="term" value="C:cytosol"/>
    <property type="evidence" value="ECO:0007669"/>
    <property type="project" value="TreeGrafter"/>
</dbReference>
<dbReference type="NCBIfam" id="TIGR00556">
    <property type="entry name" value="pantethn_trn"/>
    <property type="match status" value="1"/>
</dbReference>
<dbReference type="InterPro" id="IPR008278">
    <property type="entry name" value="4-PPantetheinyl_Trfase_dom"/>
</dbReference>
<evidence type="ECO:0000313" key="8">
    <source>
        <dbReference type="EMBL" id="HED09774.1"/>
    </source>
</evidence>
<evidence type="ECO:0000256" key="1">
    <source>
        <dbReference type="ARBA" id="ARBA00001946"/>
    </source>
</evidence>
<evidence type="ECO:0000256" key="3">
    <source>
        <dbReference type="ARBA" id="ARBA00022679"/>
    </source>
</evidence>
<dbReference type="SUPFAM" id="SSF56214">
    <property type="entry name" value="4'-phosphopantetheinyl transferase"/>
    <property type="match status" value="2"/>
</dbReference>
<evidence type="ECO:0000259" key="7">
    <source>
        <dbReference type="Pfam" id="PF22624"/>
    </source>
</evidence>
<feature type="domain" description="4'-phosphopantetheinyl transferase N-terminal" evidence="7">
    <location>
        <begin position="35"/>
        <end position="112"/>
    </location>
</feature>
<comment type="similarity">
    <text evidence="2">Belongs to the P-Pant transferase superfamily. Gsp/Sfp/HetI/AcpT family.</text>
</comment>
<reference evidence="8" key="1">
    <citation type="journal article" date="2020" name="mSystems">
        <title>Genome- and Community-Level Interaction Insights into Carbon Utilization and Element Cycling Functions of Hydrothermarchaeota in Hydrothermal Sediment.</title>
        <authorList>
            <person name="Zhou Z."/>
            <person name="Liu Y."/>
            <person name="Xu W."/>
            <person name="Pan J."/>
            <person name="Luo Z.H."/>
            <person name="Li M."/>
        </authorList>
    </citation>
    <scope>NUCLEOTIDE SEQUENCE [LARGE SCALE GENOMIC DNA]</scope>
    <source>
        <strain evidence="8">HyVt-456</strain>
    </source>
</reference>
<keyword evidence="4" id="KW-0479">Metal-binding</keyword>
<dbReference type="EMBL" id="DRLD01000099">
    <property type="protein sequence ID" value="HED09774.1"/>
    <property type="molecule type" value="Genomic_DNA"/>
</dbReference>
<keyword evidence="3 8" id="KW-0808">Transferase</keyword>
<evidence type="ECO:0000256" key="4">
    <source>
        <dbReference type="ARBA" id="ARBA00022723"/>
    </source>
</evidence>
<dbReference type="Proteomes" id="UP000886005">
    <property type="component" value="Unassembled WGS sequence"/>
</dbReference>
<dbReference type="Gene3D" id="3.90.470.20">
    <property type="entry name" value="4'-phosphopantetheinyl transferase domain"/>
    <property type="match status" value="2"/>
</dbReference>
<proteinExistence type="inferred from homology"/>
<dbReference type="GO" id="GO:0000287">
    <property type="term" value="F:magnesium ion binding"/>
    <property type="evidence" value="ECO:0007669"/>
    <property type="project" value="InterPro"/>
</dbReference>
<keyword evidence="5" id="KW-0460">Magnesium</keyword>
<dbReference type="GO" id="GO:0019878">
    <property type="term" value="P:lysine biosynthetic process via aminoadipic acid"/>
    <property type="evidence" value="ECO:0007669"/>
    <property type="project" value="TreeGrafter"/>
</dbReference>